<feature type="non-terminal residue" evidence="9">
    <location>
        <position position="473"/>
    </location>
</feature>
<dbReference type="SMART" id="SM00304">
    <property type="entry name" value="HAMP"/>
    <property type="match status" value="1"/>
</dbReference>
<dbReference type="InterPro" id="IPR004089">
    <property type="entry name" value="MCPsignal_dom"/>
</dbReference>
<dbReference type="Pfam" id="PF00015">
    <property type="entry name" value="MCPsignal"/>
    <property type="match status" value="1"/>
</dbReference>
<dbReference type="RefSeq" id="WP_035061657.1">
    <property type="nucleotide sequence ID" value="NZ_AXCZ01000135.1"/>
</dbReference>
<evidence type="ECO:0000256" key="1">
    <source>
        <dbReference type="ARBA" id="ARBA00022692"/>
    </source>
</evidence>
<gene>
    <name evidence="9" type="ORF">N869_01095</name>
</gene>
<dbReference type="InterPro" id="IPR004090">
    <property type="entry name" value="Chemotax_Me-accpt_rcpt"/>
</dbReference>
<dbReference type="Gene3D" id="1.10.287.950">
    <property type="entry name" value="Methyl-accepting chemotaxis protein"/>
    <property type="match status" value="1"/>
</dbReference>
<dbReference type="SUPFAM" id="SSF58104">
    <property type="entry name" value="Methyl-accepting chemotaxis protein (MCP) signaling domain"/>
    <property type="match status" value="1"/>
</dbReference>
<keyword evidence="3 5" id="KW-0807">Transducer</keyword>
<protein>
    <submittedName>
        <fullName evidence="9">Chemotaxis protein</fullName>
    </submittedName>
</protein>
<keyword evidence="2 6" id="KW-1133">Transmembrane helix</keyword>
<dbReference type="SMART" id="SM00283">
    <property type="entry name" value="MA"/>
    <property type="match status" value="1"/>
</dbReference>
<evidence type="ECO:0000256" key="4">
    <source>
        <dbReference type="ARBA" id="ARBA00029447"/>
    </source>
</evidence>
<organism evidence="9 10">
    <name type="scientific">Cellulomonas bogoriensis 69B4 = DSM 16987</name>
    <dbReference type="NCBI Taxonomy" id="1386082"/>
    <lineage>
        <taxon>Bacteria</taxon>
        <taxon>Bacillati</taxon>
        <taxon>Actinomycetota</taxon>
        <taxon>Actinomycetes</taxon>
        <taxon>Micrococcales</taxon>
        <taxon>Cellulomonadaceae</taxon>
        <taxon>Cellulomonas</taxon>
    </lineage>
</organism>
<dbReference type="GO" id="GO:0007165">
    <property type="term" value="P:signal transduction"/>
    <property type="evidence" value="ECO:0007669"/>
    <property type="project" value="UniProtKB-KW"/>
</dbReference>
<dbReference type="Pfam" id="PF00672">
    <property type="entry name" value="HAMP"/>
    <property type="match status" value="1"/>
</dbReference>
<dbReference type="EMBL" id="AXCZ01000135">
    <property type="protein sequence ID" value="KGM10703.1"/>
    <property type="molecule type" value="Genomic_DNA"/>
</dbReference>
<dbReference type="GO" id="GO:0004888">
    <property type="term" value="F:transmembrane signaling receptor activity"/>
    <property type="evidence" value="ECO:0007669"/>
    <property type="project" value="InterPro"/>
</dbReference>
<comment type="similarity">
    <text evidence="4">Belongs to the methyl-accepting chemotaxis (MCP) protein family.</text>
</comment>
<dbReference type="Proteomes" id="UP000054314">
    <property type="component" value="Unassembled WGS sequence"/>
</dbReference>
<reference evidence="9 10" key="1">
    <citation type="submission" date="2013-08" db="EMBL/GenBank/DDBJ databases">
        <title>Genome sequencing of Cellulomonas bogoriensis 69B4.</title>
        <authorList>
            <person name="Chen F."/>
            <person name="Li Y."/>
            <person name="Wang G."/>
        </authorList>
    </citation>
    <scope>NUCLEOTIDE SEQUENCE [LARGE SCALE GENOMIC DNA]</scope>
    <source>
        <strain evidence="9 10">69B4</strain>
    </source>
</reference>
<evidence type="ECO:0000313" key="9">
    <source>
        <dbReference type="EMBL" id="KGM10703.1"/>
    </source>
</evidence>
<dbReference type="AlphaFoldDB" id="A0A0A0BQG1"/>
<dbReference type="PROSITE" id="PS50885">
    <property type="entry name" value="HAMP"/>
    <property type="match status" value="1"/>
</dbReference>
<dbReference type="InterPro" id="IPR003660">
    <property type="entry name" value="HAMP_dom"/>
</dbReference>
<dbReference type="GO" id="GO:0006935">
    <property type="term" value="P:chemotaxis"/>
    <property type="evidence" value="ECO:0007669"/>
    <property type="project" value="InterPro"/>
</dbReference>
<keyword evidence="1 6" id="KW-0812">Transmembrane</keyword>
<name>A0A0A0BQG1_9CELL</name>
<feature type="domain" description="Methyl-accepting transducer" evidence="7">
    <location>
        <begin position="291"/>
        <end position="473"/>
    </location>
</feature>
<dbReference type="PROSITE" id="PS50111">
    <property type="entry name" value="CHEMOTAXIS_TRANSDUC_2"/>
    <property type="match status" value="1"/>
</dbReference>
<keyword evidence="6" id="KW-0472">Membrane</keyword>
<dbReference type="GO" id="GO:0016020">
    <property type="term" value="C:membrane"/>
    <property type="evidence" value="ECO:0007669"/>
    <property type="project" value="InterPro"/>
</dbReference>
<keyword evidence="10" id="KW-1185">Reference proteome</keyword>
<dbReference type="Pfam" id="PF12729">
    <property type="entry name" value="4HB_MCP_1"/>
    <property type="match status" value="1"/>
</dbReference>
<evidence type="ECO:0000256" key="3">
    <source>
        <dbReference type="ARBA" id="ARBA00023224"/>
    </source>
</evidence>
<dbReference type="CDD" id="cd06225">
    <property type="entry name" value="HAMP"/>
    <property type="match status" value="1"/>
</dbReference>
<evidence type="ECO:0000256" key="6">
    <source>
        <dbReference type="SAM" id="Phobius"/>
    </source>
</evidence>
<sequence>MSPAAPSPVRRRRVPRLHDLKVRTQILTALTVTTVVTLVVVVLSGLGTATMAATADQLYSRNVQGTALAGQMKFQMVFARWNAVSGGHANDPAVAASHRTDRDAALADIAVLADTYLAEADPTPEERAILDSVRDDVLEYAEAVRQTDVLVAAGRLEERDALVASTVGPLGAAVAAGIDEIVDMQVADSLTASREAAADAQQVRTVTLAVGIIGSAAAVLLGLYIAGGLSRGVTRVTSALERIAGGDLTGQVDVARGDEVGRMAAALNSVLTSLRSTIAAVGDVSGRVGTAADNVSQAQTQVSAGSDETSGQAGVVAAAAEEVSRNVHAVAAGAEEMGASIREIAANATHAARVASDATEAAASASSSVAKLGTSSQEIGDVVKVITQIAEQTNLLALNATIEAARAGEAGKGFAVVAGEVKDLAQATGRATEDIADRVSTIQNDTEAAVTAIERISSIVASINDYQMTIASA</sequence>
<dbReference type="PANTHER" id="PTHR32089">
    <property type="entry name" value="METHYL-ACCEPTING CHEMOTAXIS PROTEIN MCPB"/>
    <property type="match status" value="1"/>
</dbReference>
<evidence type="ECO:0000259" key="7">
    <source>
        <dbReference type="PROSITE" id="PS50111"/>
    </source>
</evidence>
<evidence type="ECO:0000259" key="8">
    <source>
        <dbReference type="PROSITE" id="PS50885"/>
    </source>
</evidence>
<evidence type="ECO:0000313" key="10">
    <source>
        <dbReference type="Proteomes" id="UP000054314"/>
    </source>
</evidence>
<dbReference type="PANTHER" id="PTHR32089:SF112">
    <property type="entry name" value="LYSOZYME-LIKE PROTEIN-RELATED"/>
    <property type="match status" value="1"/>
</dbReference>
<feature type="domain" description="HAMP" evidence="8">
    <location>
        <begin position="227"/>
        <end position="279"/>
    </location>
</feature>
<dbReference type="PRINTS" id="PR00260">
    <property type="entry name" value="CHEMTRNSDUCR"/>
</dbReference>
<comment type="caution">
    <text evidence="9">The sequence shown here is derived from an EMBL/GenBank/DDBJ whole genome shotgun (WGS) entry which is preliminary data.</text>
</comment>
<evidence type="ECO:0000256" key="5">
    <source>
        <dbReference type="PROSITE-ProRule" id="PRU00284"/>
    </source>
</evidence>
<evidence type="ECO:0000256" key="2">
    <source>
        <dbReference type="ARBA" id="ARBA00022989"/>
    </source>
</evidence>
<feature type="transmembrane region" description="Helical" evidence="6">
    <location>
        <begin position="206"/>
        <end position="226"/>
    </location>
</feature>
<dbReference type="InterPro" id="IPR024478">
    <property type="entry name" value="HlyB_4HB_MCP"/>
</dbReference>
<proteinExistence type="inferred from homology"/>
<accession>A0A0A0BQG1</accession>